<keyword evidence="2" id="KW-1185">Reference proteome</keyword>
<feature type="non-terminal residue" evidence="1">
    <location>
        <position position="1"/>
    </location>
</feature>
<protein>
    <submittedName>
        <fullName evidence="1">Uncharacterized protein</fullName>
    </submittedName>
</protein>
<evidence type="ECO:0000313" key="2">
    <source>
        <dbReference type="Proteomes" id="UP000541444"/>
    </source>
</evidence>
<evidence type="ECO:0000313" key="1">
    <source>
        <dbReference type="EMBL" id="KAF6135768.1"/>
    </source>
</evidence>
<dbReference type="Proteomes" id="UP000541444">
    <property type="component" value="Unassembled WGS sequence"/>
</dbReference>
<name>A0A7J7KZK6_9MAGN</name>
<reference evidence="1 2" key="1">
    <citation type="journal article" date="2020" name="IScience">
        <title>Genome Sequencing of the Endangered Kingdonia uniflora (Circaeasteraceae, Ranunculales) Reveals Potential Mechanisms of Evolutionary Specialization.</title>
        <authorList>
            <person name="Sun Y."/>
            <person name="Deng T."/>
            <person name="Zhang A."/>
            <person name="Moore M.J."/>
            <person name="Landis J.B."/>
            <person name="Lin N."/>
            <person name="Zhang H."/>
            <person name="Zhang X."/>
            <person name="Huang J."/>
            <person name="Zhang X."/>
            <person name="Sun H."/>
            <person name="Wang H."/>
        </authorList>
    </citation>
    <scope>NUCLEOTIDE SEQUENCE [LARGE SCALE GENOMIC DNA]</scope>
    <source>
        <strain evidence="1">TB1705</strain>
        <tissue evidence="1">Leaf</tissue>
    </source>
</reference>
<sequence length="71" mass="7772">WDIKIGTTTSLYDWISPIPFQVVAGFDGKANSISLESGSEKGYFVYIEINNKGSTCIKLNSKSDTADSSFK</sequence>
<proteinExistence type="predicted"/>
<dbReference type="EMBL" id="JACGCM010002779">
    <property type="protein sequence ID" value="KAF6135768.1"/>
    <property type="molecule type" value="Genomic_DNA"/>
</dbReference>
<gene>
    <name evidence="1" type="ORF">GIB67_028624</name>
</gene>
<organism evidence="1 2">
    <name type="scientific">Kingdonia uniflora</name>
    <dbReference type="NCBI Taxonomy" id="39325"/>
    <lineage>
        <taxon>Eukaryota</taxon>
        <taxon>Viridiplantae</taxon>
        <taxon>Streptophyta</taxon>
        <taxon>Embryophyta</taxon>
        <taxon>Tracheophyta</taxon>
        <taxon>Spermatophyta</taxon>
        <taxon>Magnoliopsida</taxon>
        <taxon>Ranunculales</taxon>
        <taxon>Circaeasteraceae</taxon>
        <taxon>Kingdonia</taxon>
    </lineage>
</organism>
<dbReference type="AlphaFoldDB" id="A0A7J7KZK6"/>
<accession>A0A7J7KZK6</accession>
<comment type="caution">
    <text evidence="1">The sequence shown here is derived from an EMBL/GenBank/DDBJ whole genome shotgun (WGS) entry which is preliminary data.</text>
</comment>